<dbReference type="HOGENOM" id="CLU_3043500_0_0_9"/>
<dbReference type="AlphaFoldDB" id="E3GLG0"/>
<dbReference type="Proteomes" id="UP000006873">
    <property type="component" value="Chromosome"/>
</dbReference>
<keyword evidence="1" id="KW-0812">Transmembrane</keyword>
<evidence type="ECO:0000256" key="1">
    <source>
        <dbReference type="SAM" id="Phobius"/>
    </source>
</evidence>
<accession>E3GLG0</accession>
<dbReference type="KEGG" id="elm:ELI_1547"/>
<keyword evidence="1" id="KW-1133">Transmembrane helix</keyword>
<reference key="1">
    <citation type="submission" date="2010-09" db="EMBL/GenBank/DDBJ databases">
        <authorList>
            <person name="Roh H."/>
            <person name="Ko H.-J."/>
            <person name="Kim D."/>
            <person name="Choi D.G."/>
            <person name="Park S."/>
            <person name="Kim S."/>
            <person name="Kim K.H."/>
            <person name="Chang I.S."/>
            <person name="Choi I.-G."/>
        </authorList>
    </citation>
    <scope>NUCLEOTIDE SEQUENCE</scope>
    <source>
        <strain>KIST612</strain>
    </source>
</reference>
<sequence>MSCFYSFIHPFSAKMCFSFILLKSFLFNTIYLFETTFYHTNSENILKNFRAACH</sequence>
<evidence type="ECO:0000313" key="2">
    <source>
        <dbReference type="EMBL" id="ADO36533.1"/>
    </source>
</evidence>
<name>E3GLG0_9FIRM</name>
<keyword evidence="3" id="KW-1185">Reference proteome</keyword>
<gene>
    <name evidence="2" type="ordered locus">ELI_1547</name>
</gene>
<evidence type="ECO:0000313" key="3">
    <source>
        <dbReference type="Proteomes" id="UP000006873"/>
    </source>
</evidence>
<dbReference type="EMBL" id="CP002273">
    <property type="protein sequence ID" value="ADO36533.1"/>
    <property type="molecule type" value="Genomic_DNA"/>
</dbReference>
<feature type="transmembrane region" description="Helical" evidence="1">
    <location>
        <begin position="12"/>
        <end position="33"/>
    </location>
</feature>
<reference evidence="2 3" key="2">
    <citation type="journal article" date="2011" name="J. Bacteriol.">
        <title>Complete genome sequence of a carbon monoxide-utilizing acetogen, Eubacterium limosum KIST612.</title>
        <authorList>
            <person name="Roh H."/>
            <person name="Ko H.J."/>
            <person name="Kim D."/>
            <person name="Choi D.G."/>
            <person name="Park S."/>
            <person name="Kim S."/>
            <person name="Chang I.S."/>
            <person name="Choi I.G."/>
        </authorList>
    </citation>
    <scope>NUCLEOTIDE SEQUENCE [LARGE SCALE GENOMIC DNA]</scope>
    <source>
        <strain evidence="2 3">KIST612</strain>
    </source>
</reference>
<keyword evidence="1" id="KW-0472">Membrane</keyword>
<protein>
    <submittedName>
        <fullName evidence="2">Uncharacterized protein</fullName>
    </submittedName>
</protein>
<organism evidence="2 3">
    <name type="scientific">Eubacterium callanderi</name>
    <dbReference type="NCBI Taxonomy" id="53442"/>
    <lineage>
        <taxon>Bacteria</taxon>
        <taxon>Bacillati</taxon>
        <taxon>Bacillota</taxon>
        <taxon>Clostridia</taxon>
        <taxon>Eubacteriales</taxon>
        <taxon>Eubacteriaceae</taxon>
        <taxon>Eubacterium</taxon>
    </lineage>
</organism>
<proteinExistence type="predicted"/>